<feature type="compositionally biased region" description="Acidic residues" evidence="5">
    <location>
        <begin position="588"/>
        <end position="603"/>
    </location>
</feature>
<feature type="region of interest" description="Disordered" evidence="5">
    <location>
        <begin position="1717"/>
        <end position="1751"/>
    </location>
</feature>
<proteinExistence type="predicted"/>
<dbReference type="Proteomes" id="UP000518752">
    <property type="component" value="Unassembled WGS sequence"/>
</dbReference>
<dbReference type="InterPro" id="IPR001841">
    <property type="entry name" value="Znf_RING"/>
</dbReference>
<keyword evidence="1" id="KW-0479">Metal-binding</keyword>
<feature type="compositionally biased region" description="Polar residues" evidence="5">
    <location>
        <begin position="1097"/>
        <end position="1107"/>
    </location>
</feature>
<dbReference type="GO" id="GO:0008270">
    <property type="term" value="F:zinc ion binding"/>
    <property type="evidence" value="ECO:0007669"/>
    <property type="project" value="UniProtKB-KW"/>
</dbReference>
<feature type="region of interest" description="Disordered" evidence="5">
    <location>
        <begin position="1234"/>
        <end position="1259"/>
    </location>
</feature>
<feature type="compositionally biased region" description="Polar residues" evidence="5">
    <location>
        <begin position="470"/>
        <end position="480"/>
    </location>
</feature>
<feature type="compositionally biased region" description="Polar residues" evidence="5">
    <location>
        <begin position="127"/>
        <end position="145"/>
    </location>
</feature>
<evidence type="ECO:0000256" key="2">
    <source>
        <dbReference type="ARBA" id="ARBA00022771"/>
    </source>
</evidence>
<feature type="region of interest" description="Disordered" evidence="5">
    <location>
        <begin position="1491"/>
        <end position="1527"/>
    </location>
</feature>
<feature type="region of interest" description="Disordered" evidence="5">
    <location>
        <begin position="1"/>
        <end position="20"/>
    </location>
</feature>
<feature type="compositionally biased region" description="Polar residues" evidence="5">
    <location>
        <begin position="513"/>
        <end position="522"/>
    </location>
</feature>
<feature type="compositionally biased region" description="Polar residues" evidence="5">
    <location>
        <begin position="1115"/>
        <end position="1138"/>
    </location>
</feature>
<accession>A0A8H5MEY6</accession>
<dbReference type="GO" id="GO:0016567">
    <property type="term" value="P:protein ubiquitination"/>
    <property type="evidence" value="ECO:0007669"/>
    <property type="project" value="TreeGrafter"/>
</dbReference>
<feature type="region of interest" description="Disordered" evidence="5">
    <location>
        <begin position="461"/>
        <end position="493"/>
    </location>
</feature>
<evidence type="ECO:0000313" key="7">
    <source>
        <dbReference type="EMBL" id="KAF5391236.1"/>
    </source>
</evidence>
<feature type="domain" description="RING-type" evidence="6">
    <location>
        <begin position="1608"/>
        <end position="1650"/>
    </location>
</feature>
<feature type="compositionally biased region" description="Basic and acidic residues" evidence="5">
    <location>
        <begin position="779"/>
        <end position="788"/>
    </location>
</feature>
<feature type="compositionally biased region" description="Polar residues" evidence="5">
    <location>
        <begin position="1727"/>
        <end position="1739"/>
    </location>
</feature>
<evidence type="ECO:0000256" key="4">
    <source>
        <dbReference type="PROSITE-ProRule" id="PRU00175"/>
    </source>
</evidence>
<feature type="region of interest" description="Disordered" evidence="5">
    <location>
        <begin position="1316"/>
        <end position="1375"/>
    </location>
</feature>
<dbReference type="OrthoDB" id="8062037at2759"/>
<feature type="region of interest" description="Disordered" evidence="5">
    <location>
        <begin position="1175"/>
        <end position="1195"/>
    </location>
</feature>
<feature type="compositionally biased region" description="Basic and acidic residues" evidence="5">
    <location>
        <begin position="238"/>
        <end position="250"/>
    </location>
</feature>
<feature type="compositionally biased region" description="Basic and acidic residues" evidence="5">
    <location>
        <begin position="1014"/>
        <end position="1034"/>
    </location>
</feature>
<dbReference type="GO" id="GO:0061630">
    <property type="term" value="F:ubiquitin protein ligase activity"/>
    <property type="evidence" value="ECO:0007669"/>
    <property type="project" value="TreeGrafter"/>
</dbReference>
<feature type="region of interest" description="Disordered" evidence="5">
    <location>
        <begin position="65"/>
        <end position="182"/>
    </location>
</feature>
<name>A0A8H5MEY6_9AGAR</name>
<feature type="region of interest" description="Disordered" evidence="5">
    <location>
        <begin position="552"/>
        <end position="628"/>
    </location>
</feature>
<feature type="compositionally biased region" description="Polar residues" evidence="5">
    <location>
        <begin position="552"/>
        <end position="561"/>
    </location>
</feature>
<dbReference type="SUPFAM" id="SSF57850">
    <property type="entry name" value="RING/U-box"/>
    <property type="match status" value="1"/>
</dbReference>
<dbReference type="SMART" id="SM00184">
    <property type="entry name" value="RING"/>
    <property type="match status" value="1"/>
</dbReference>
<dbReference type="PROSITE" id="PS50089">
    <property type="entry name" value="ZF_RING_2"/>
    <property type="match status" value="1"/>
</dbReference>
<keyword evidence="2 4" id="KW-0863">Zinc-finger</keyword>
<dbReference type="PANTHER" id="PTHR45969:SF69">
    <property type="entry name" value="FINGER DOMAIN PROTEIN, PUTATIVE (AFU_ORTHOLOGUE AFUA_3G12190)-RELATED"/>
    <property type="match status" value="1"/>
</dbReference>
<sequence length="1751" mass="191266">MRIRHNAGFDKRHPGSRPYDDLCPPFHHSLGSSMSSNCPPQLHLTIPPNTTSFKRSFSQFGLDLSPVTGGADVRDSSGTSNGASREGGSSAARTGNERKRARSASSLSDGNDSLRSSRSSIFTASSDPSLSQDNEPVAGPSSSSRLIAAIFPSSPPRLPTPDIHDIEMPDYHHNSPQASTSNEEYASSFGFHSNADILPHARVPRSPTPPPILPPLSLSDEDQSAVIPFLNVPAASSHREDSPIRIHDTPPRLPSPVHPSSSPSLSVAIPASGPSLSVDSLVETGAVIDTDVPTIGSGYISFRERLNTAVRILEADDVSAFRDRLTSALDAVSTDSRGIDLERTNSTAGSHHGRSNNIEPGPFSNGESSGSWRASLLNNMGTSSGSNLSRISRIRNPPPSSSRSESRIRPLYQSVLRPLDAPSDSPDHSTTNRTLGDDPDLLGGYSSAAVSSSSSLLRSRRASAEASTSGTQSFAHNSSLPDRRIFAPPSNPHLAPILSNNELGRWFEDPSEPNESQSSDFSLPTRIGSRLTLDANENGSETENDQWASLLSRSGPTTFSSRARRITPLPDILRSASRPSNRRRAVGIDDEDNDDQDREDEDIIASLLSSTQDRSSLESPASSAPSTRILSRSAFTDGFFPSLSSITAQDNRNAPISSSNWPDRDSSTSSFSTRGVSGGASTDRFPLFPSLSSITAQESGNASSLSRSDDDDDVVMQSVDPEISHQPNRTDRDPPAPRRYSDVLSISDYRSQALLDARRRYIEQGLLDPSEVPEGLSRSSREQWDLSRRPSGHVADLGPSRESTSTVGYRLTAHPVPEGRRSSASVRWQFSWNDALDSERRDYSDNYDDDESDSAIRREVADFHRSNQQRPRIHRSSLFARTSRDMPLNRRSSSHESIPESARRSSMYSEESASGISSSLTDASNQRIRFRALASTRPSASNSLVAESAAELRRRTARADLMEHLFNDGASHQPTSWRRAAAAGSLSSAPPLPYQHRSPSPSGLPRSVGEVLEAADREAEAQERHSREDSEVSRRSTSLSWLPPPQFDSSRSLADSLSDSLWAGNILNPERDSTSRIPLHQTEWWRRRRMTYGDGPLSQTVRASTSDPLPPSASYLWSHNPSQGSSRSSARPQPSTTPGLLDSHHSLARTLTDLEGHPYTPYRFDTDAGDEYTARDNANRESVSNRPIAVEEGGRRVINHAPPSIPPPDLGALFSPSDIRTDPFEMTFMNRRQDTDASLPSPTQPQSVPPFTSQSSQYPSIDVDSFAPGPFRTTMQRLAEQNRRRQYTQEAPSIPPLRFDEDFDFSGSRPFARATAVDSLDSSNMRSSQLPRTSNAGADRGSSERLSAPSSALYHRHRPRESSRTASGDIHEAITRRARIEGSLIEGTTRTFSSSRESLGDDSFSHAIEVLRQDGLSESRSQQLIGRYRQQRDALSSTSSASAWGDIESNANPYPFTYRFPSWHPRASETNNGLGSSSSVNDSTATTRMGIAATRRRPSPGRGPDASSDPRTARMRTSRFGRHRPEPSLGDSFVTLSELVSRNRRPRGNFNLGDYMRDEDFDQSYEGLMSLAATLGEVRPRATPDHVVAGLEAGFYKDWASENCDKRCPICLDDYKALDPVLKLNDCSHWLHKPCLEQWLKGANTCPVCRNAVQAPPPPPQHNLMRGRSRLHGASTFVASDAASGYLSTMDNVSQSSSHVTSSSANNSSTAVASNIFDSDGEDATDHNSNIGNSDTNPFTPGRFRSFRRFN</sequence>
<organism evidence="7 8">
    <name type="scientific">Collybiopsis confluens</name>
    <dbReference type="NCBI Taxonomy" id="2823264"/>
    <lineage>
        <taxon>Eukaryota</taxon>
        <taxon>Fungi</taxon>
        <taxon>Dikarya</taxon>
        <taxon>Basidiomycota</taxon>
        <taxon>Agaricomycotina</taxon>
        <taxon>Agaricomycetes</taxon>
        <taxon>Agaricomycetidae</taxon>
        <taxon>Agaricales</taxon>
        <taxon>Marasmiineae</taxon>
        <taxon>Omphalotaceae</taxon>
        <taxon>Collybiopsis</taxon>
    </lineage>
</organism>
<feature type="compositionally biased region" description="Basic and acidic residues" evidence="5">
    <location>
        <begin position="728"/>
        <end position="741"/>
    </location>
</feature>
<feature type="region of interest" description="Disordered" evidence="5">
    <location>
        <begin position="650"/>
        <end position="679"/>
    </location>
</feature>
<keyword evidence="3" id="KW-0862">Zinc</keyword>
<evidence type="ECO:0000259" key="6">
    <source>
        <dbReference type="PROSITE" id="PS50089"/>
    </source>
</evidence>
<dbReference type="InterPro" id="IPR013083">
    <property type="entry name" value="Znf_RING/FYVE/PHD"/>
</dbReference>
<reference evidence="7 8" key="1">
    <citation type="journal article" date="2020" name="ISME J.">
        <title>Uncovering the hidden diversity of litter-decomposition mechanisms in mushroom-forming fungi.</title>
        <authorList>
            <person name="Floudas D."/>
            <person name="Bentzer J."/>
            <person name="Ahren D."/>
            <person name="Johansson T."/>
            <person name="Persson P."/>
            <person name="Tunlid A."/>
        </authorList>
    </citation>
    <scope>NUCLEOTIDE SEQUENCE [LARGE SCALE GENOMIC DNA]</scope>
    <source>
        <strain evidence="7 8">CBS 406.79</strain>
    </source>
</reference>
<feature type="compositionally biased region" description="Polar residues" evidence="5">
    <location>
        <begin position="1320"/>
        <end position="1336"/>
    </location>
</feature>
<keyword evidence="8" id="KW-1185">Reference proteome</keyword>
<feature type="region of interest" description="Disordered" evidence="5">
    <location>
        <begin position="238"/>
        <end position="266"/>
    </location>
</feature>
<evidence type="ECO:0000256" key="3">
    <source>
        <dbReference type="ARBA" id="ARBA00022833"/>
    </source>
</evidence>
<feature type="compositionally biased region" description="Polar residues" evidence="5">
    <location>
        <begin position="365"/>
        <end position="388"/>
    </location>
</feature>
<evidence type="ECO:0000256" key="1">
    <source>
        <dbReference type="ARBA" id="ARBA00022723"/>
    </source>
</evidence>
<feature type="region of interest" description="Disordered" evidence="5">
    <location>
        <begin position="967"/>
        <end position="1052"/>
    </location>
</feature>
<dbReference type="EMBL" id="JAACJN010000011">
    <property type="protein sequence ID" value="KAF5391236.1"/>
    <property type="molecule type" value="Genomic_DNA"/>
</dbReference>
<feature type="compositionally biased region" description="Low complexity" evidence="5">
    <location>
        <begin position="105"/>
        <end position="126"/>
    </location>
</feature>
<feature type="compositionally biased region" description="Low complexity" evidence="5">
    <location>
        <begin position="980"/>
        <end position="989"/>
    </location>
</feature>
<dbReference type="PANTHER" id="PTHR45969">
    <property type="entry name" value="RING ZINC FINGER PROTEIN-RELATED"/>
    <property type="match status" value="1"/>
</dbReference>
<feature type="region of interest" description="Disordered" evidence="5">
    <location>
        <begin position="1429"/>
        <end position="1448"/>
    </location>
</feature>
<feature type="compositionally biased region" description="Polar residues" evidence="5">
    <location>
        <begin position="1433"/>
        <end position="1442"/>
    </location>
</feature>
<feature type="compositionally biased region" description="Polar residues" evidence="5">
    <location>
        <begin position="1236"/>
        <end position="1259"/>
    </location>
</feature>
<feature type="compositionally biased region" description="Basic and acidic residues" evidence="5">
    <location>
        <begin position="882"/>
        <end position="903"/>
    </location>
</feature>
<feature type="compositionally biased region" description="Polar residues" evidence="5">
    <location>
        <begin position="650"/>
        <end position="661"/>
    </location>
</feature>
<evidence type="ECO:0000313" key="8">
    <source>
        <dbReference type="Proteomes" id="UP000518752"/>
    </source>
</evidence>
<feature type="compositionally biased region" description="Basic and acidic residues" evidence="5">
    <location>
        <begin position="162"/>
        <end position="173"/>
    </location>
</feature>
<feature type="region of interest" description="Disordered" evidence="5">
    <location>
        <begin position="864"/>
        <end position="921"/>
    </location>
</feature>
<feature type="region of interest" description="Disordered" evidence="5">
    <location>
        <begin position="505"/>
        <end position="524"/>
    </location>
</feature>
<feature type="compositionally biased region" description="Basic residues" evidence="5">
    <location>
        <begin position="1513"/>
        <end position="1522"/>
    </location>
</feature>
<dbReference type="Pfam" id="PF13639">
    <property type="entry name" value="zf-RING_2"/>
    <property type="match status" value="1"/>
</dbReference>
<dbReference type="Gene3D" id="3.30.40.10">
    <property type="entry name" value="Zinc/RING finger domain, C3HC4 (zinc finger)"/>
    <property type="match status" value="1"/>
</dbReference>
<feature type="compositionally biased region" description="Low complexity" evidence="5">
    <location>
        <begin position="904"/>
        <end position="919"/>
    </location>
</feature>
<comment type="caution">
    <text evidence="7">The sequence shown here is derived from an EMBL/GenBank/DDBJ whole genome shotgun (WGS) entry which is preliminary data.</text>
</comment>
<protein>
    <recommendedName>
        <fullName evidence="6">RING-type domain-containing protein</fullName>
    </recommendedName>
</protein>
<gene>
    <name evidence="7" type="ORF">D9757_003038</name>
</gene>
<feature type="compositionally biased region" description="Low complexity" evidence="5">
    <location>
        <begin position="617"/>
        <end position="626"/>
    </location>
</feature>
<feature type="region of interest" description="Disordered" evidence="5">
    <location>
        <begin position="718"/>
        <end position="741"/>
    </location>
</feature>
<feature type="region of interest" description="Disordered" evidence="5">
    <location>
        <begin position="770"/>
        <end position="806"/>
    </location>
</feature>
<evidence type="ECO:0000256" key="5">
    <source>
        <dbReference type="SAM" id="MobiDB-lite"/>
    </source>
</evidence>
<feature type="region of interest" description="Disordered" evidence="5">
    <location>
        <begin position="340"/>
        <end position="441"/>
    </location>
</feature>
<feature type="region of interest" description="Disordered" evidence="5">
    <location>
        <begin position="1280"/>
        <end position="1302"/>
    </location>
</feature>
<feature type="region of interest" description="Disordered" evidence="5">
    <location>
        <begin position="1095"/>
        <end position="1143"/>
    </location>
</feature>